<evidence type="ECO:0000313" key="2">
    <source>
        <dbReference type="EMBL" id="KAF9822092.1"/>
    </source>
</evidence>
<name>A0A8H7U8U0_9APHY</name>
<evidence type="ECO:0000313" key="3">
    <source>
        <dbReference type="Proteomes" id="UP000639403"/>
    </source>
</evidence>
<dbReference type="EMBL" id="JADOXO010000001">
    <property type="protein sequence ID" value="KAF9822092.1"/>
    <property type="molecule type" value="Genomic_DNA"/>
</dbReference>
<proteinExistence type="predicted"/>
<evidence type="ECO:0000259" key="1">
    <source>
        <dbReference type="PROSITE" id="PS50181"/>
    </source>
</evidence>
<accession>A0A8H7U8U0</accession>
<dbReference type="SMART" id="SM00256">
    <property type="entry name" value="FBOX"/>
    <property type="match status" value="1"/>
</dbReference>
<protein>
    <recommendedName>
        <fullName evidence="1">F-box domain-containing protein</fullName>
    </recommendedName>
</protein>
<dbReference type="Gene3D" id="1.20.1280.50">
    <property type="match status" value="1"/>
</dbReference>
<comment type="caution">
    <text evidence="2">The sequence shown here is derived from an EMBL/GenBank/DDBJ whole genome shotgun (WGS) entry which is preliminary data.</text>
</comment>
<reference evidence="2" key="1">
    <citation type="submission" date="2020-11" db="EMBL/GenBank/DDBJ databases">
        <authorList>
            <person name="Koelle M."/>
            <person name="Horta M.A.C."/>
            <person name="Nowrousian M."/>
            <person name="Ohm R.A."/>
            <person name="Benz P."/>
            <person name="Pilgard A."/>
        </authorList>
    </citation>
    <scope>NUCLEOTIDE SEQUENCE</scope>
    <source>
        <strain evidence="2">FPRL280</strain>
    </source>
</reference>
<dbReference type="InterPro" id="IPR036047">
    <property type="entry name" value="F-box-like_dom_sf"/>
</dbReference>
<dbReference type="SUPFAM" id="SSF81383">
    <property type="entry name" value="F-box domain"/>
    <property type="match status" value="1"/>
</dbReference>
<dbReference type="Pfam" id="PF12937">
    <property type="entry name" value="F-box-like"/>
    <property type="match status" value="1"/>
</dbReference>
<organism evidence="2 3">
    <name type="scientific">Rhodonia placenta</name>
    <dbReference type="NCBI Taxonomy" id="104341"/>
    <lineage>
        <taxon>Eukaryota</taxon>
        <taxon>Fungi</taxon>
        <taxon>Dikarya</taxon>
        <taxon>Basidiomycota</taxon>
        <taxon>Agaricomycotina</taxon>
        <taxon>Agaricomycetes</taxon>
        <taxon>Polyporales</taxon>
        <taxon>Adustoporiaceae</taxon>
        <taxon>Rhodonia</taxon>
    </lineage>
</organism>
<sequence length="546" mass="61061">MGSLTIYELPAELIIHILNALDYKTLLHTRQVCRLFNKLYQNAAGLQYKVELAVANMENGPPSGLGAADRLQRLKQHQEAWATLTPNAQQIVPMLKGSVWELYGGVLSQARGSSTLAFKQLPSVVRGIEDKEWTVSGLGFDIRDYGMDPSQQLLAIIQKPARSSVNNEMIQIHLRSLFTGASHPAARDPAVLTHTPEGIRHSFTIQISSVFLGILFESRDQLYNELVIWNWQTGAIEMWMSGTEIASFQFLSDRHVLVGYVMPLLNVNQLGAPPREPRLVVVDFLVAAPEKVEAKRADFVCSFHFPILAQWAIPLAVSIRSDPAPSWTPHRDLQVPFYTSRDERLFVVTFWAADGGNIRTILLFTLTSSLFAHIETLQPGEKKRRFAWGDWGPMGSRMMMAPTGHSDTWVCYVHGTKFVSPRRWGMQKGIQVYDFNVLPYKRRLAELNTDSDAEVEKYSWISDPSALGDLVLIFQGPVSTGLPYRVQVMYPPADDNGNDYEAVMLSEDTLITLASVSSAIACEIAHTSDDATWPAYSRTVNVHTAL</sequence>
<dbReference type="AlphaFoldDB" id="A0A8H7U8U0"/>
<dbReference type="PROSITE" id="PS50181">
    <property type="entry name" value="FBOX"/>
    <property type="match status" value="1"/>
</dbReference>
<dbReference type="Proteomes" id="UP000639403">
    <property type="component" value="Unassembled WGS sequence"/>
</dbReference>
<reference evidence="2" key="2">
    <citation type="journal article" name="Front. Microbiol.">
        <title>Degradative Capacity of Two Strains of Rhodonia placenta: From Phenotype to Genotype.</title>
        <authorList>
            <person name="Kolle M."/>
            <person name="Horta M.A.C."/>
            <person name="Nowrousian M."/>
            <person name="Ohm R.A."/>
            <person name="Benz J.P."/>
            <person name="Pilgard A."/>
        </authorList>
    </citation>
    <scope>NUCLEOTIDE SEQUENCE</scope>
    <source>
        <strain evidence="2">FPRL280</strain>
    </source>
</reference>
<gene>
    <name evidence="2" type="ORF">IEO21_00086</name>
</gene>
<dbReference type="InterPro" id="IPR001810">
    <property type="entry name" value="F-box_dom"/>
</dbReference>
<feature type="domain" description="F-box" evidence="1">
    <location>
        <begin position="3"/>
        <end position="51"/>
    </location>
</feature>